<dbReference type="CDD" id="cd13565">
    <property type="entry name" value="PBP2_PstS"/>
    <property type="match status" value="1"/>
</dbReference>
<dbReference type="PROSITE" id="PS51257">
    <property type="entry name" value="PROKAR_LIPOPROTEIN"/>
    <property type="match status" value="1"/>
</dbReference>
<dbReference type="Pfam" id="PF12849">
    <property type="entry name" value="PBP_like_2"/>
    <property type="match status" value="1"/>
</dbReference>
<comment type="similarity">
    <text evidence="1 4">Belongs to the PstS family.</text>
</comment>
<evidence type="ECO:0000313" key="8">
    <source>
        <dbReference type="Proteomes" id="UP000830835"/>
    </source>
</evidence>
<dbReference type="PANTHER" id="PTHR42996">
    <property type="entry name" value="PHOSPHATE-BINDING PROTEIN PSTS"/>
    <property type="match status" value="1"/>
</dbReference>
<dbReference type="PANTHER" id="PTHR42996:SF1">
    <property type="entry name" value="PHOSPHATE-BINDING PROTEIN PSTS"/>
    <property type="match status" value="1"/>
</dbReference>
<dbReference type="InterPro" id="IPR024370">
    <property type="entry name" value="PBP_domain"/>
</dbReference>
<dbReference type="NCBIfam" id="TIGR00975">
    <property type="entry name" value="3a0107s03"/>
    <property type="match status" value="1"/>
</dbReference>
<dbReference type="RefSeq" id="WP_244352505.1">
    <property type="nucleotide sequence ID" value="NZ_JAFIRA010000050.1"/>
</dbReference>
<accession>A0ABT0CEJ0</accession>
<keyword evidence="5" id="KW-0732">Signal</keyword>
<dbReference type="EMBL" id="JAFIRA010000050">
    <property type="protein sequence ID" value="MCJ2544196.1"/>
    <property type="molecule type" value="Genomic_DNA"/>
</dbReference>
<reference evidence="7" key="1">
    <citation type="submission" date="2021-02" db="EMBL/GenBank/DDBJ databases">
        <title>The CRISPR/cas machinery reduction and long-range gene transfer in the hot spring cyanobacterium Synechococcus.</title>
        <authorList>
            <person name="Dvorak P."/>
            <person name="Jahodarova E."/>
            <person name="Hasler P."/>
            <person name="Poulickova A."/>
        </authorList>
    </citation>
    <scope>NUCLEOTIDE SEQUENCE</scope>
    <source>
        <strain evidence="7">Rupite</strain>
    </source>
</reference>
<evidence type="ECO:0000259" key="6">
    <source>
        <dbReference type="Pfam" id="PF12849"/>
    </source>
</evidence>
<dbReference type="Proteomes" id="UP000830835">
    <property type="component" value="Unassembled WGS sequence"/>
</dbReference>
<evidence type="ECO:0000256" key="3">
    <source>
        <dbReference type="ARBA" id="ARBA00022592"/>
    </source>
</evidence>
<evidence type="ECO:0000256" key="4">
    <source>
        <dbReference type="PIRNR" id="PIRNR002756"/>
    </source>
</evidence>
<feature type="chain" id="PRO_5047528859" description="Phosphate-binding protein" evidence="5">
    <location>
        <begin position="25"/>
        <end position="362"/>
    </location>
</feature>
<dbReference type="SUPFAM" id="SSF53850">
    <property type="entry name" value="Periplasmic binding protein-like II"/>
    <property type="match status" value="1"/>
</dbReference>
<evidence type="ECO:0000313" key="7">
    <source>
        <dbReference type="EMBL" id="MCJ2544196.1"/>
    </source>
</evidence>
<organism evidence="7 8">
    <name type="scientific">Thermostichus vulcanus str. 'Rupite'</name>
    <dbReference type="NCBI Taxonomy" id="2813851"/>
    <lineage>
        <taxon>Bacteria</taxon>
        <taxon>Bacillati</taxon>
        <taxon>Cyanobacteriota</taxon>
        <taxon>Cyanophyceae</taxon>
        <taxon>Thermostichales</taxon>
        <taxon>Thermostichaceae</taxon>
        <taxon>Thermostichus</taxon>
    </lineage>
</organism>
<comment type="caution">
    <text evidence="7">The sequence shown here is derived from an EMBL/GenBank/DDBJ whole genome shotgun (WGS) entry which is preliminary data.</text>
</comment>
<feature type="signal peptide" evidence="5">
    <location>
        <begin position="1"/>
        <end position="24"/>
    </location>
</feature>
<sequence>MVNLPRFRRRGLLLSLLATTATLSACQRGSRSEQPSGQDPATQTRSSVLLINGAGATFPAPLYLRWFADYRQVDPQLEVNFQPVGSAAGIRQFIDTTVDFAASDVAMTDAEIAEVARGVVMIPMTAGSIAVGYNLPGIPSGLKLSRSVLVDIFRGRITAWRDPQILALNPDLDLPDLPIEVCHRSDGSGTTDTFTRHLAAIDPTWESEIGVGMSLEWPVGIGVKGNEGMSAQMLLSEGVIGYVESVYARDLDLSVAALENRSGQFILPTPTSSALALQEIELPENLRAFIPDPAGTEAYPIVTYTWILAYRQYPDPDMAAALREVLSWALTHGQTLAEELGYLPLSETVVARSLEAVQLIQS</sequence>
<evidence type="ECO:0000256" key="5">
    <source>
        <dbReference type="SAM" id="SignalP"/>
    </source>
</evidence>
<dbReference type="InterPro" id="IPR005673">
    <property type="entry name" value="ABC_phos-bd_PstS"/>
</dbReference>
<evidence type="ECO:0000256" key="2">
    <source>
        <dbReference type="ARBA" id="ARBA00022448"/>
    </source>
</evidence>
<dbReference type="PIRSF" id="PIRSF002756">
    <property type="entry name" value="PstS"/>
    <property type="match status" value="1"/>
</dbReference>
<gene>
    <name evidence="7" type="primary">pstS</name>
    <name evidence="7" type="ORF">JX360_15005</name>
</gene>
<protein>
    <recommendedName>
        <fullName evidence="4">Phosphate-binding protein</fullName>
    </recommendedName>
</protein>
<feature type="domain" description="PBP" evidence="6">
    <location>
        <begin position="44"/>
        <end position="330"/>
    </location>
</feature>
<keyword evidence="2 4" id="KW-0813">Transport</keyword>
<dbReference type="Gene3D" id="3.40.190.10">
    <property type="entry name" value="Periplasmic binding protein-like II"/>
    <property type="match status" value="2"/>
</dbReference>
<evidence type="ECO:0000256" key="1">
    <source>
        <dbReference type="ARBA" id="ARBA00008725"/>
    </source>
</evidence>
<keyword evidence="3 4" id="KW-0592">Phosphate transport</keyword>
<keyword evidence="8" id="KW-1185">Reference proteome</keyword>
<proteinExistence type="inferred from homology"/>
<name>A0ABT0CEJ0_THEVL</name>
<dbReference type="InterPro" id="IPR050962">
    <property type="entry name" value="Phosphate-bind_PstS"/>
</dbReference>